<dbReference type="InterPro" id="IPR022431">
    <property type="entry name" value="Cyclic_DHFL_synthase_mqnC"/>
</dbReference>
<dbReference type="SFLD" id="SFLDF00343">
    <property type="entry name" value="aminofutalosine_synthase_(mqnE"/>
    <property type="match status" value="1"/>
</dbReference>
<evidence type="ECO:0000313" key="13">
    <source>
        <dbReference type="Proteomes" id="UP000031594"/>
    </source>
</evidence>
<evidence type="ECO:0000256" key="1">
    <source>
        <dbReference type="ARBA" id="ARBA00022485"/>
    </source>
</evidence>
<dbReference type="PROSITE" id="PS51918">
    <property type="entry name" value="RADICAL_SAM"/>
    <property type="match status" value="1"/>
</dbReference>
<feature type="binding site" evidence="8">
    <location>
        <position position="156"/>
    </location>
    <ligand>
        <name>(3R)-3-methyl-D-ornithine</name>
        <dbReference type="ChEBI" id="CHEBI:64642"/>
    </ligand>
</feature>
<dbReference type="SFLD" id="SFLDG01064">
    <property type="entry name" value="F420__menaquinone_cofactor_bio"/>
    <property type="match status" value="1"/>
</dbReference>
<dbReference type="InterPro" id="IPR058240">
    <property type="entry name" value="rSAM_sf"/>
</dbReference>
<dbReference type="Gene3D" id="3.20.20.70">
    <property type="entry name" value="Aldolase class I"/>
    <property type="match status" value="1"/>
</dbReference>
<evidence type="ECO:0000256" key="6">
    <source>
        <dbReference type="HAMAP-Rule" id="MF_00992"/>
    </source>
</evidence>
<dbReference type="InterPro" id="IPR034405">
    <property type="entry name" value="F420"/>
</dbReference>
<keyword evidence="6 12" id="KW-0560">Oxidoreductase</keyword>
<evidence type="ECO:0000256" key="4">
    <source>
        <dbReference type="ARBA" id="ARBA00023004"/>
    </source>
</evidence>
<dbReference type="Pfam" id="PF19288">
    <property type="entry name" value="CofH_C"/>
    <property type="match status" value="1"/>
</dbReference>
<reference evidence="12" key="2">
    <citation type="journal article" date="2019" name="BMC Genomics">
        <title>Complete genome sequence analysis of the thermoacidophilic verrucomicrobial methanotroph 'Candidatus Methylacidiphilum kamchatkense' strain Kam1 and comparison with its closest relatives.</title>
        <authorList>
            <person name="Kruse T."/>
            <person name="Ratnadevi C.M."/>
            <person name="Erikstad H.A."/>
            <person name="Birkeland N.K."/>
        </authorList>
    </citation>
    <scope>NUCLEOTIDE SEQUENCE</scope>
    <source>
        <strain evidence="12">Kam1</strain>
    </source>
</reference>
<dbReference type="SFLD" id="SFLDS00029">
    <property type="entry name" value="Radical_SAM"/>
    <property type="match status" value="1"/>
</dbReference>
<dbReference type="InterPro" id="IPR045567">
    <property type="entry name" value="CofH/MnqC-like_C"/>
</dbReference>
<keyword evidence="9" id="KW-0175">Coiled coil</keyword>
<feature type="binding site" evidence="6 7">
    <location>
        <position position="80"/>
    </location>
    <ligand>
        <name>[4Fe-4S] cluster</name>
        <dbReference type="ChEBI" id="CHEBI:49883"/>
        <note>4Fe-4S-S-AdoMet</note>
    </ligand>
</feature>
<evidence type="ECO:0000256" key="5">
    <source>
        <dbReference type="ARBA" id="ARBA00023014"/>
    </source>
</evidence>
<feature type="coiled-coil region" evidence="9">
    <location>
        <begin position="6"/>
        <end position="33"/>
    </location>
</feature>
<evidence type="ECO:0000259" key="10">
    <source>
        <dbReference type="PROSITE" id="PS51918"/>
    </source>
</evidence>
<name>A0A0C1UN75_9BACT</name>
<evidence type="ECO:0000256" key="9">
    <source>
        <dbReference type="SAM" id="Coils"/>
    </source>
</evidence>
<dbReference type="PANTHER" id="PTHR43076">
    <property type="entry name" value="FO SYNTHASE (COFH)"/>
    <property type="match status" value="1"/>
</dbReference>
<feature type="binding site" evidence="8">
    <location>
        <position position="303"/>
    </location>
    <ligand>
        <name>(3R)-3-methyl-D-ornithine</name>
        <dbReference type="ChEBI" id="CHEBI:64642"/>
    </ligand>
</feature>
<dbReference type="EMBL" id="JQNX01000007">
    <property type="protein sequence ID" value="KIE58054.1"/>
    <property type="molecule type" value="Genomic_DNA"/>
</dbReference>
<comment type="function">
    <text evidence="6">Radical SAM enzyme that catalyzes the cyclization of dehypoxanthine futalosine (DHFL) into cyclic dehypoxanthine futalosine (CDHFL), a step in the biosynthesis of menaquinone (MK, vitamin K2).</text>
</comment>
<protein>
    <recommendedName>
        <fullName evidence="6">Cyclic dehypoxanthine futalosine synthase</fullName>
        <shortName evidence="6">Cyclic DHFL synthase</shortName>
        <ecNumber evidence="6">1.21.98.1</ecNumber>
    </recommendedName>
    <alternativeName>
        <fullName evidence="6">Dehypoxanthine futalosine cyclase</fullName>
        <shortName evidence="6">DHFL cyclase</shortName>
    </alternativeName>
    <alternativeName>
        <fullName evidence="6">Menaquinone biosynthetic enzyme MqnC</fullName>
    </alternativeName>
</protein>
<comment type="catalytic activity">
    <reaction evidence="6">
        <text>dehypoxanthine futalosine + S-adenosyl-L-methionine = cyclic dehypoxanthinylfutalosinate + 5'-deoxyadenosine + L-methionine + H(+)</text>
        <dbReference type="Rhea" id="RHEA:33083"/>
        <dbReference type="ChEBI" id="CHEBI:15378"/>
        <dbReference type="ChEBI" id="CHEBI:17319"/>
        <dbReference type="ChEBI" id="CHEBI:57844"/>
        <dbReference type="ChEBI" id="CHEBI:58864"/>
        <dbReference type="ChEBI" id="CHEBI:59789"/>
        <dbReference type="ChEBI" id="CHEBI:64270"/>
        <dbReference type="EC" id="1.21.98.1"/>
    </reaction>
</comment>
<evidence type="ECO:0000256" key="2">
    <source>
        <dbReference type="ARBA" id="ARBA00022691"/>
    </source>
</evidence>
<dbReference type="Proteomes" id="UP000031594">
    <property type="component" value="Unassembled WGS sequence"/>
</dbReference>
<keyword evidence="5 6" id="KW-0411">Iron-sulfur</keyword>
<comment type="similarity">
    <text evidence="6">Belongs to the radical SAM superfamily. MqnC family.</text>
</comment>
<feature type="binding site" evidence="6 7">
    <location>
        <position position="87"/>
    </location>
    <ligand>
        <name>[4Fe-4S] cluster</name>
        <dbReference type="ChEBI" id="CHEBI:49883"/>
        <note>4Fe-4S-S-AdoMet</note>
    </ligand>
</feature>
<dbReference type="InterPro" id="IPR007197">
    <property type="entry name" value="rSAM"/>
</dbReference>
<dbReference type="SFLD" id="SFLDF00342">
    <property type="entry name" value="cyclic_dehypoxanthine_futalosi"/>
    <property type="match status" value="1"/>
</dbReference>
<dbReference type="PANTHER" id="PTHR43076:SF1">
    <property type="entry name" value="LIPOYL SYNTHASE 2"/>
    <property type="match status" value="1"/>
</dbReference>
<keyword evidence="13" id="KW-1185">Reference proteome</keyword>
<keyword evidence="4 6" id="KW-0408">Iron</keyword>
<evidence type="ECO:0000313" key="14">
    <source>
        <dbReference type="Proteomes" id="UP000315925"/>
    </source>
</evidence>
<dbReference type="GO" id="GO:0009234">
    <property type="term" value="P:menaquinone biosynthetic process"/>
    <property type="evidence" value="ECO:0007669"/>
    <property type="project" value="UniProtKB-UniRule"/>
</dbReference>
<comment type="pathway">
    <text evidence="6">Quinol/quinone metabolism; menaquinone biosynthesis.</text>
</comment>
<feature type="binding site" evidence="8">
    <location>
        <position position="86"/>
    </location>
    <ligand>
        <name>S-adenosyl-L-methionine</name>
        <dbReference type="ChEBI" id="CHEBI:59789"/>
    </ligand>
</feature>
<dbReference type="PIRSF" id="PIRSF004762">
    <property type="entry name" value="CHP00423"/>
    <property type="match status" value="1"/>
</dbReference>
<feature type="domain" description="Radical SAM core" evidence="10">
    <location>
        <begin position="66"/>
        <end position="298"/>
    </location>
</feature>
<reference evidence="11 13" key="1">
    <citation type="submission" date="2014-08" db="EMBL/GenBank/DDBJ databases">
        <title>Methylacidiphilum kamchatkense strain Kam1 draft genome sequence.</title>
        <authorList>
            <person name="Birkeland N.-K."/>
            <person name="Erikstad H.A."/>
        </authorList>
    </citation>
    <scope>NUCLEOTIDE SEQUENCE [LARGE SCALE GENOMIC DNA]</scope>
    <source>
        <strain evidence="11 13">Kam1</strain>
    </source>
</reference>
<feature type="binding site" evidence="8">
    <location>
        <position position="192"/>
    </location>
    <ligand>
        <name>S-adenosyl-L-methionine</name>
        <dbReference type="ChEBI" id="CHEBI:59789"/>
    </ligand>
</feature>
<dbReference type="Pfam" id="PF04055">
    <property type="entry name" value="Radical_SAM"/>
    <property type="match status" value="1"/>
</dbReference>
<dbReference type="UniPathway" id="UPA00079"/>
<reference evidence="14" key="3">
    <citation type="submission" date="2019-03" db="EMBL/GenBank/DDBJ databases">
        <title>Complete genome of Methylacidiphilum kamchatkense Kam1.</title>
        <authorList>
            <person name="Kruse T."/>
            <person name="Murarilal Ratnadevi C."/>
            <person name="Erikstad H.-A."/>
            <person name="Birkeland N.-K."/>
        </authorList>
    </citation>
    <scope>NUCLEOTIDE SEQUENCE [LARGE SCALE GENOMIC DNA]</scope>
    <source>
        <strain evidence="14">kam1</strain>
    </source>
</reference>
<dbReference type="GO" id="GO:0044689">
    <property type="term" value="F:7,8-didemethyl-8-hydroxy-5-deazariboflavin synthase activity"/>
    <property type="evidence" value="ECO:0007669"/>
    <property type="project" value="TreeGrafter"/>
</dbReference>
<evidence type="ECO:0000256" key="7">
    <source>
        <dbReference type="PIRSR" id="PIRSR004762-1"/>
    </source>
</evidence>
<dbReference type="InterPro" id="IPR020050">
    <property type="entry name" value="FO_synthase_su2"/>
</dbReference>
<dbReference type="AlphaFoldDB" id="A0A0C1UN75"/>
<dbReference type="HAMAP" id="MF_00992">
    <property type="entry name" value="MqnC"/>
    <property type="match status" value="1"/>
</dbReference>
<evidence type="ECO:0000256" key="3">
    <source>
        <dbReference type="ARBA" id="ARBA00022723"/>
    </source>
</evidence>
<feature type="binding site" evidence="8">
    <location>
        <position position="325"/>
    </location>
    <ligand>
        <name>(3R)-3-methyl-D-ornithine</name>
        <dbReference type="ChEBI" id="CHEBI:64642"/>
    </ligand>
</feature>
<evidence type="ECO:0000256" key="8">
    <source>
        <dbReference type="PIRSR" id="PIRSR004762-2"/>
    </source>
</evidence>
<dbReference type="KEGG" id="mkc:kam1_385"/>
<dbReference type="SUPFAM" id="SSF102114">
    <property type="entry name" value="Radical SAM enzymes"/>
    <property type="match status" value="1"/>
</dbReference>
<gene>
    <name evidence="6" type="primary">mqnC</name>
    <name evidence="11" type="ORF">A946_09060</name>
    <name evidence="12" type="ORF">kam1_385</name>
</gene>
<dbReference type="InterPro" id="IPR013785">
    <property type="entry name" value="Aldolase_TIM"/>
</dbReference>
<evidence type="ECO:0000313" key="12">
    <source>
        <dbReference type="EMBL" id="QDQ41636.1"/>
    </source>
</evidence>
<keyword evidence="1 6" id="KW-0004">4Fe-4S</keyword>
<organism evidence="12 14">
    <name type="scientific">Methylacidiphilum kamchatkense Kam1</name>
    <dbReference type="NCBI Taxonomy" id="1202785"/>
    <lineage>
        <taxon>Bacteria</taxon>
        <taxon>Pseudomonadati</taxon>
        <taxon>Verrucomicrobiota</taxon>
        <taxon>Methylacidiphilae</taxon>
        <taxon>Methylacidiphilales</taxon>
        <taxon>Methylacidiphilaceae</taxon>
        <taxon>Methylacidiphilum (ex Ratnadevi et al. 2023)</taxon>
    </lineage>
</organism>
<dbReference type="EC" id="1.21.98.1" evidence="6"/>
<dbReference type="GO" id="GO:0005506">
    <property type="term" value="F:iron ion binding"/>
    <property type="evidence" value="ECO:0007669"/>
    <property type="project" value="UniProtKB-UniRule"/>
</dbReference>
<dbReference type="GO" id="GO:0016765">
    <property type="term" value="F:transferase activity, transferring alkyl or aryl (other than methyl) groups"/>
    <property type="evidence" value="ECO:0007669"/>
    <property type="project" value="InterPro"/>
</dbReference>
<comment type="cofactor">
    <cofactor evidence="6 7">
        <name>[4Fe-4S] cluster</name>
        <dbReference type="ChEBI" id="CHEBI:49883"/>
    </cofactor>
    <text evidence="6 7">Binds 1 [4Fe-4S] cluster. The cluster is coordinated with 3 cysteines and an exchangeable S-adenosyl-L-methionine.</text>
</comment>
<accession>A0A0C1UN75</accession>
<dbReference type="Proteomes" id="UP000315925">
    <property type="component" value="Chromosome"/>
</dbReference>
<keyword evidence="2 6" id="KW-0949">S-adenosyl-L-methionine</keyword>
<dbReference type="NCBIfam" id="TIGR03699">
    <property type="entry name" value="menaquin_MqnC"/>
    <property type="match status" value="1"/>
</dbReference>
<dbReference type="RefSeq" id="WP_039721909.1">
    <property type="nucleotide sequence ID" value="NZ_CP037899.1"/>
</dbReference>
<dbReference type="EMBL" id="CP037899">
    <property type="protein sequence ID" value="QDQ41636.1"/>
    <property type="molecule type" value="Genomic_DNA"/>
</dbReference>
<keyword evidence="3 6" id="KW-0479">Metal-binding</keyword>
<evidence type="ECO:0000313" key="11">
    <source>
        <dbReference type="EMBL" id="KIE58054.1"/>
    </source>
</evidence>
<sequence length="369" mass="42107">MNTMEYGTAEQLIDKARRKIENFERINLEEARALYSLPLAELGMLADLRRRQIKSSAYGGKGAEIVTYIIDRNINYTNVCTTYCKFCAFYRTLKDPDHYVLSIEQIEEKIKELEAIGGVQILLQGGHHPGLGIDYYLDLLFSIRNKFPHINIHGFSPPEFLHFSNIFRLPVEEVIKRFMEAGLGSIPGGGGEILVDSVRKRIAPLKCSSEEWLGVMRTAHRLGLKSSATMMFGHVEQLEDRLEHLEKIRKLQDETRGFTAFICWTFQPENTKLKATKKGPSEYLRMQALARIFLDNIENIQSSWVTQGVEVGQIALYYGANDFGSVMMEENVVSSAGTTYRTTVKEIEEAITSSGFKPKRRNNWYQLLN</sequence>
<dbReference type="SFLD" id="SFLDG01389">
    <property type="entry name" value="menaquinone_synthsis_involved"/>
    <property type="match status" value="1"/>
</dbReference>
<feature type="binding site" evidence="6 7">
    <location>
        <position position="84"/>
    </location>
    <ligand>
        <name>[4Fe-4S] cluster</name>
        <dbReference type="ChEBI" id="CHEBI:49883"/>
        <note>4Fe-4S-S-AdoMet</note>
    </ligand>
</feature>
<dbReference type="CDD" id="cd01335">
    <property type="entry name" value="Radical_SAM"/>
    <property type="match status" value="1"/>
</dbReference>
<proteinExistence type="inferred from homology"/>
<dbReference type="STRING" id="1202785.A946_09060"/>
<dbReference type="GO" id="GO:0051539">
    <property type="term" value="F:4 iron, 4 sulfur cluster binding"/>
    <property type="evidence" value="ECO:0007669"/>
    <property type="project" value="UniProtKB-KW"/>
</dbReference>
<keyword evidence="6" id="KW-0474">Menaquinone biosynthesis</keyword>
<dbReference type="GO" id="GO:0046992">
    <property type="term" value="F:oxidoreductase activity, acting on X-H and Y-H to form an X-Y bond"/>
    <property type="evidence" value="ECO:0007669"/>
    <property type="project" value="UniProtKB-UniRule"/>
</dbReference>
<dbReference type="OrthoDB" id="9802027at2"/>
<dbReference type="NCBIfam" id="TIGR00423">
    <property type="entry name" value="CofH family radical SAM protein"/>
    <property type="match status" value="1"/>
</dbReference>